<dbReference type="PANTHER" id="PTHR24096:SF160">
    <property type="entry name" value="4-COUMARATE--COA LIGASE-LIKE 9"/>
    <property type="match status" value="1"/>
</dbReference>
<reference evidence="8" key="1">
    <citation type="journal article" date="2021" name="Front. Plant Sci.">
        <title>Chromosome-Scale Genome Assembly for Chinese Sour Jujube and Insights Into Its Genome Evolution and Domestication Signature.</title>
        <authorList>
            <person name="Shen L.-Y."/>
            <person name="Luo H."/>
            <person name="Wang X.-L."/>
            <person name="Wang X.-M."/>
            <person name="Qiu X.-J."/>
            <person name="Liu H."/>
            <person name="Zhou S.-S."/>
            <person name="Jia K.-H."/>
            <person name="Nie S."/>
            <person name="Bao Y.-T."/>
            <person name="Zhang R.-G."/>
            <person name="Yun Q.-Z."/>
            <person name="Chai Y.-H."/>
            <person name="Lu J.-Y."/>
            <person name="Li Y."/>
            <person name="Zhao S.-W."/>
            <person name="Mao J.-F."/>
            <person name="Jia S.-G."/>
            <person name="Mao Y.-M."/>
        </authorList>
    </citation>
    <scope>NUCLEOTIDE SEQUENCE</scope>
    <source>
        <strain evidence="8">AT0</strain>
        <tissue evidence="8">Leaf</tissue>
    </source>
</reference>
<evidence type="ECO:0000313" key="8">
    <source>
        <dbReference type="EMBL" id="KAH7532370.1"/>
    </source>
</evidence>
<protein>
    <recommendedName>
        <fullName evidence="10">4-coumarate--CoA ligase-like 9</fullName>
    </recommendedName>
</protein>
<feature type="region of interest" description="Disordered" evidence="5">
    <location>
        <begin position="37"/>
        <end position="60"/>
    </location>
</feature>
<dbReference type="Pfam" id="PF00501">
    <property type="entry name" value="AMP-binding"/>
    <property type="match status" value="1"/>
</dbReference>
<dbReference type="Proteomes" id="UP000813462">
    <property type="component" value="Unassembled WGS sequence"/>
</dbReference>
<gene>
    <name evidence="8" type="ORF">FEM48_Zijuj04G0012600</name>
</gene>
<dbReference type="PROSITE" id="PS00455">
    <property type="entry name" value="AMP_BINDING"/>
    <property type="match status" value="1"/>
</dbReference>
<accession>A0A978VH01</accession>
<name>A0A978VH01_ZIZJJ</name>
<dbReference type="CDD" id="cd05904">
    <property type="entry name" value="4CL"/>
    <property type="match status" value="1"/>
</dbReference>
<evidence type="ECO:0000259" key="6">
    <source>
        <dbReference type="Pfam" id="PF00501"/>
    </source>
</evidence>
<evidence type="ECO:0000256" key="2">
    <source>
        <dbReference type="ARBA" id="ARBA00006432"/>
    </source>
</evidence>
<feature type="domain" description="AMP-binding enzyme C-terminal" evidence="7">
    <location>
        <begin position="503"/>
        <end position="578"/>
    </location>
</feature>
<keyword evidence="4" id="KW-0436">Ligase</keyword>
<keyword evidence="3" id="KW-0963">Cytoplasm</keyword>
<dbReference type="InterPro" id="IPR020845">
    <property type="entry name" value="AMP-binding_CS"/>
</dbReference>
<dbReference type="SMR" id="A0A978VH01"/>
<dbReference type="InterPro" id="IPR045851">
    <property type="entry name" value="AMP-bd_C_sf"/>
</dbReference>
<evidence type="ECO:0000256" key="1">
    <source>
        <dbReference type="ARBA" id="ARBA00004496"/>
    </source>
</evidence>
<dbReference type="PANTHER" id="PTHR24096">
    <property type="entry name" value="LONG-CHAIN-FATTY-ACID--COA LIGASE"/>
    <property type="match status" value="1"/>
</dbReference>
<evidence type="ECO:0000256" key="5">
    <source>
        <dbReference type="SAM" id="MobiDB-lite"/>
    </source>
</evidence>
<dbReference type="InterPro" id="IPR000873">
    <property type="entry name" value="AMP-dep_synth/lig_dom"/>
</dbReference>
<evidence type="ECO:0000259" key="7">
    <source>
        <dbReference type="Pfam" id="PF13193"/>
    </source>
</evidence>
<dbReference type="InterPro" id="IPR025110">
    <property type="entry name" value="AMP-bd_C"/>
</dbReference>
<feature type="domain" description="AMP-dependent synthetase/ligase" evidence="6">
    <location>
        <begin position="100"/>
        <end position="449"/>
    </location>
</feature>
<dbReference type="InterPro" id="IPR042099">
    <property type="entry name" value="ANL_N_sf"/>
</dbReference>
<proteinExistence type="inferred from homology"/>
<comment type="subcellular location">
    <subcellularLocation>
        <location evidence="1">Cytoplasm</location>
    </subcellularLocation>
</comment>
<evidence type="ECO:0008006" key="10">
    <source>
        <dbReference type="Google" id="ProtNLM"/>
    </source>
</evidence>
<comment type="similarity">
    <text evidence="2">Belongs to the ATP-dependent AMP-binding enzyme family.</text>
</comment>
<dbReference type="GO" id="GO:0016405">
    <property type="term" value="F:CoA-ligase activity"/>
    <property type="evidence" value="ECO:0007669"/>
    <property type="project" value="TreeGrafter"/>
</dbReference>
<dbReference type="GO" id="GO:0005737">
    <property type="term" value="C:cytoplasm"/>
    <property type="evidence" value="ECO:0007669"/>
    <property type="project" value="UniProtKB-SubCell"/>
</dbReference>
<feature type="compositionally biased region" description="Polar residues" evidence="5">
    <location>
        <begin position="40"/>
        <end position="53"/>
    </location>
</feature>
<dbReference type="AlphaFoldDB" id="A0A978VH01"/>
<dbReference type="Gene3D" id="3.40.50.12780">
    <property type="entry name" value="N-terminal domain of ligase-like"/>
    <property type="match status" value="1"/>
</dbReference>
<dbReference type="OrthoDB" id="10253869at2759"/>
<evidence type="ECO:0000256" key="4">
    <source>
        <dbReference type="ARBA" id="ARBA00022598"/>
    </source>
</evidence>
<dbReference type="EMBL" id="JAEACU010000004">
    <property type="protein sequence ID" value="KAH7532370.1"/>
    <property type="molecule type" value="Genomic_DNA"/>
</dbReference>
<comment type="caution">
    <text evidence="8">The sequence shown here is derived from an EMBL/GenBank/DDBJ whole genome shotgun (WGS) entry which is preliminary data.</text>
</comment>
<dbReference type="Gene3D" id="3.30.300.30">
    <property type="match status" value="1"/>
</dbReference>
<dbReference type="FunFam" id="3.30.300.30:FF:000007">
    <property type="entry name" value="4-coumarate--CoA ligase 2"/>
    <property type="match status" value="1"/>
</dbReference>
<evidence type="ECO:0000313" key="9">
    <source>
        <dbReference type="Proteomes" id="UP000813462"/>
    </source>
</evidence>
<dbReference type="Pfam" id="PF13193">
    <property type="entry name" value="AMP-binding_C"/>
    <property type="match status" value="1"/>
</dbReference>
<organism evidence="8 9">
    <name type="scientific">Ziziphus jujuba var. spinosa</name>
    <dbReference type="NCBI Taxonomy" id="714518"/>
    <lineage>
        <taxon>Eukaryota</taxon>
        <taxon>Viridiplantae</taxon>
        <taxon>Streptophyta</taxon>
        <taxon>Embryophyta</taxon>
        <taxon>Tracheophyta</taxon>
        <taxon>Spermatophyta</taxon>
        <taxon>Magnoliopsida</taxon>
        <taxon>eudicotyledons</taxon>
        <taxon>Gunneridae</taxon>
        <taxon>Pentapetalae</taxon>
        <taxon>rosids</taxon>
        <taxon>fabids</taxon>
        <taxon>Rosales</taxon>
        <taxon>Rhamnaceae</taxon>
        <taxon>Paliureae</taxon>
        <taxon>Ziziphus</taxon>
    </lineage>
</organism>
<evidence type="ECO:0000256" key="3">
    <source>
        <dbReference type="ARBA" id="ARBA00022490"/>
    </source>
</evidence>
<dbReference type="SUPFAM" id="SSF56801">
    <property type="entry name" value="Acetyl-CoA synthetase-like"/>
    <property type="match status" value="1"/>
</dbReference>
<sequence length="596" mass="65684">MSAVSVPRGTCCRKCNHYCSSAALPITLLAFTVSHRESQNHQPSTQMDHNNPQPAIDPRSGFNSETKIFHSLRPPIHLPPEHFAISAAAYALSLRRNLPWPDSVALIDSSTGQHIYYSELTHRINTLAANLQTTIGLSKGDKAFILSPNSTTIPILYFSLLTLGVVISPANPLSTESEIMRLIGLCKPIVAFCTSAFAHKLSKLRPKIKIIIIDSHVFDTMTKSSKWELEPAEVRQSDLASIMYSSGTTGKVKGVMSTHRNLIAMIATYHAPLIKRESPAVFIYTVPYFHMFGFFYCARSVSVSDTVVVVMGKFDVRKTLRAVEEFKVTHMMLVPPVVVAMVKSNLTAGYDLSSLEQVTSGAAPLGKDVITAFKSKFPDVVLAQGYGMTEVTGAAFRTINREETERWGSTGRLSGGFEAKIVDAETGKALFPCQEGELWLRGPSIMKGYMGDKDTETTWAAIVSGGWLRTGDLCYIDEEGFLYVVDRLKELIKYKGYQVAPAELEQLLQTHPEIVDAAVIPYPDEEAGQLPMAVVVRQSKSTIGEADVINFVASKVAPYKKVRRVVFVEVIPKSAAGKILRKDLRKIFVPGYLSRL</sequence>